<evidence type="ECO:0000256" key="4">
    <source>
        <dbReference type="ARBA" id="ARBA00022741"/>
    </source>
</evidence>
<dbReference type="InterPro" id="IPR033738">
    <property type="entry name" value="AsnB_N"/>
</dbReference>
<keyword evidence="5" id="KW-0067">ATP-binding</keyword>
<keyword evidence="10" id="KW-1185">Reference proteome</keyword>
<gene>
    <name evidence="9" type="primary">asnB</name>
    <name evidence="9" type="ORF">PF021_01375</name>
</gene>
<dbReference type="InterPro" id="IPR051786">
    <property type="entry name" value="ASN_synthetase/amidase"/>
</dbReference>
<dbReference type="PANTHER" id="PTHR43284:SF1">
    <property type="entry name" value="ASPARAGINE SYNTHETASE"/>
    <property type="match status" value="1"/>
</dbReference>
<comment type="catalytic activity">
    <reaction evidence="7">
        <text>L-aspartate + L-glutamine + ATP + H2O = L-asparagine + L-glutamate + AMP + diphosphate + H(+)</text>
        <dbReference type="Rhea" id="RHEA:12228"/>
        <dbReference type="ChEBI" id="CHEBI:15377"/>
        <dbReference type="ChEBI" id="CHEBI:15378"/>
        <dbReference type="ChEBI" id="CHEBI:29985"/>
        <dbReference type="ChEBI" id="CHEBI:29991"/>
        <dbReference type="ChEBI" id="CHEBI:30616"/>
        <dbReference type="ChEBI" id="CHEBI:33019"/>
        <dbReference type="ChEBI" id="CHEBI:58048"/>
        <dbReference type="ChEBI" id="CHEBI:58359"/>
        <dbReference type="ChEBI" id="CHEBI:456215"/>
        <dbReference type="EC" id="6.3.5.4"/>
    </reaction>
</comment>
<dbReference type="EC" id="6.3.5.4" evidence="3"/>
<dbReference type="InterPro" id="IPR017932">
    <property type="entry name" value="GATase_2_dom"/>
</dbReference>
<evidence type="ECO:0000256" key="5">
    <source>
        <dbReference type="ARBA" id="ARBA00022840"/>
    </source>
</evidence>
<accession>A0ABT4VCJ2</accession>
<dbReference type="Pfam" id="PF00733">
    <property type="entry name" value="Asn_synthase"/>
    <property type="match status" value="1"/>
</dbReference>
<proteinExistence type="inferred from homology"/>
<dbReference type="PANTHER" id="PTHR43284">
    <property type="entry name" value="ASPARAGINE SYNTHETASE (GLUTAMINE-HYDROLYZING)"/>
    <property type="match status" value="1"/>
</dbReference>
<dbReference type="CDD" id="cd01991">
    <property type="entry name" value="Asn_synthase_B_C"/>
    <property type="match status" value="1"/>
</dbReference>
<evidence type="ECO:0000256" key="2">
    <source>
        <dbReference type="ARBA" id="ARBA00005752"/>
    </source>
</evidence>
<dbReference type="PIRSF" id="PIRSF001589">
    <property type="entry name" value="Asn_synthetase_glu-h"/>
    <property type="match status" value="1"/>
</dbReference>
<reference evidence="9 10" key="1">
    <citation type="submission" date="2023-01" db="EMBL/GenBank/DDBJ databases">
        <title>Description of Helicobacter ibis sp. nov. isolated from faecal droppings of black-faced ibis (Theristicus melanopis).</title>
        <authorList>
            <person name="Lopez-Cantillo M."/>
            <person name="Vidal-Veuthey B."/>
            <person name="Mella A."/>
            <person name="De La Haba R."/>
            <person name="Collado L."/>
        </authorList>
    </citation>
    <scope>NUCLEOTIDE SEQUENCE [LARGE SCALE GENOMIC DNA]</scope>
    <source>
        <strain evidence="9 10">A82</strain>
    </source>
</reference>
<dbReference type="GO" id="GO:0004066">
    <property type="term" value="F:asparagine synthase (glutamine-hydrolyzing) activity"/>
    <property type="evidence" value="ECO:0007669"/>
    <property type="project" value="UniProtKB-EC"/>
</dbReference>
<evidence type="ECO:0000256" key="6">
    <source>
        <dbReference type="ARBA" id="ARBA00022962"/>
    </source>
</evidence>
<dbReference type="PROSITE" id="PS51278">
    <property type="entry name" value="GATASE_TYPE_2"/>
    <property type="match status" value="1"/>
</dbReference>
<dbReference type="InterPro" id="IPR014729">
    <property type="entry name" value="Rossmann-like_a/b/a_fold"/>
</dbReference>
<dbReference type="Pfam" id="PF13537">
    <property type="entry name" value="GATase_7"/>
    <property type="match status" value="1"/>
</dbReference>
<dbReference type="InterPro" id="IPR006426">
    <property type="entry name" value="Asn_synth_AEB"/>
</dbReference>
<dbReference type="Gene3D" id="3.60.20.10">
    <property type="entry name" value="Glutamine Phosphoribosylpyrophosphate, subunit 1, domain 1"/>
    <property type="match status" value="1"/>
</dbReference>
<dbReference type="Gene3D" id="3.40.50.620">
    <property type="entry name" value="HUPs"/>
    <property type="match status" value="1"/>
</dbReference>
<dbReference type="InterPro" id="IPR029055">
    <property type="entry name" value="Ntn_hydrolases_N"/>
</dbReference>
<keyword evidence="9" id="KW-0436">Ligase</keyword>
<dbReference type="SUPFAM" id="SSF52402">
    <property type="entry name" value="Adenine nucleotide alpha hydrolases-like"/>
    <property type="match status" value="1"/>
</dbReference>
<protein>
    <recommendedName>
        <fullName evidence="3">asparagine synthase (glutamine-hydrolyzing)</fullName>
        <ecNumber evidence="3">6.3.5.4</ecNumber>
    </recommendedName>
</protein>
<comment type="caution">
    <text evidence="9">The sequence shown here is derived from an EMBL/GenBank/DDBJ whole genome shotgun (WGS) entry which is preliminary data.</text>
</comment>
<dbReference type="Proteomes" id="UP001210261">
    <property type="component" value="Unassembled WGS sequence"/>
</dbReference>
<dbReference type="InterPro" id="IPR001962">
    <property type="entry name" value="Asn_synthase"/>
</dbReference>
<feature type="domain" description="Glutamine amidotransferase type-2" evidence="8">
    <location>
        <begin position="2"/>
        <end position="207"/>
    </location>
</feature>
<evidence type="ECO:0000259" key="8">
    <source>
        <dbReference type="PROSITE" id="PS51278"/>
    </source>
</evidence>
<dbReference type="NCBIfam" id="TIGR01536">
    <property type="entry name" value="asn_synth_AEB"/>
    <property type="match status" value="1"/>
</dbReference>
<comment type="pathway">
    <text evidence="1">Amino-acid biosynthesis; L-asparagine biosynthesis; L-asparagine from L-aspartate (L-Gln route): step 1/1.</text>
</comment>
<sequence>MCAIVGIYGENSNLSTLDSMLEALKNRGLDCRYKKDFGIFKAGMNRLSINDIEGGIQPFSNKNSDIFVFFNGEIYNHKALREDLQKDGIGFSTTCDGEVLPYLYEKYGSDCFSRLDGMFAICVYEAKSKKIILARDSMGEKPLYYYKDSAGFAFSSLIAPLKKIANVSLNKKAIWDYFTFGFIPESKCIYNEICVVPRGGVLEFCNGEIEIKHFSPKVSKIDFSKDLVTLTREIVSKSVEDRLLSDCKVGAFLSGGLDSSIVCVLARDKLEQSFNISFLDDFDPYCSFANEGEYAKEVAKFLGLNHTEVKVGSSEFLNVLDDFIDSIDQPFGVVSGIGVKIIARIAKEQGIKVLLSGDGADELFGGYAWYPKLCFNNPKFITKEKPKGWHYYAFESEKRAFCGEFFDKPYSSLGHFPYLDFKEIAPLDCINFDREFYLKNEMMMKLDRMTMSEGVEGRACFVSPSIVKFCKDLSYEILLKNGTKWLLKEAFRDSLPLNIIEREKHGFNPPIDYWMQTSWKGLLDEVLSPQNSLVLNGIIKSREDFYSVIERRQVGFGNIGFFVLTLGMWLDRERI</sequence>
<dbReference type="RefSeq" id="WP_271020615.1">
    <property type="nucleotide sequence ID" value="NZ_JAQHXR010000001.1"/>
</dbReference>
<evidence type="ECO:0000313" key="10">
    <source>
        <dbReference type="Proteomes" id="UP001210261"/>
    </source>
</evidence>
<dbReference type="EMBL" id="JAQHXR010000001">
    <property type="protein sequence ID" value="MDA3968322.1"/>
    <property type="molecule type" value="Genomic_DNA"/>
</dbReference>
<comment type="similarity">
    <text evidence="2">Belongs to the asparagine synthetase family.</text>
</comment>
<dbReference type="SUPFAM" id="SSF56235">
    <property type="entry name" value="N-terminal nucleophile aminohydrolases (Ntn hydrolases)"/>
    <property type="match status" value="1"/>
</dbReference>
<dbReference type="CDD" id="cd00712">
    <property type="entry name" value="AsnB"/>
    <property type="match status" value="1"/>
</dbReference>
<organism evidence="9 10">
    <name type="scientific">Helicobacter ibis</name>
    <dbReference type="NCBI Taxonomy" id="2962633"/>
    <lineage>
        <taxon>Bacteria</taxon>
        <taxon>Pseudomonadati</taxon>
        <taxon>Campylobacterota</taxon>
        <taxon>Epsilonproteobacteria</taxon>
        <taxon>Campylobacterales</taxon>
        <taxon>Helicobacteraceae</taxon>
        <taxon>Helicobacter</taxon>
    </lineage>
</organism>
<keyword evidence="4" id="KW-0547">Nucleotide-binding</keyword>
<evidence type="ECO:0000313" key="9">
    <source>
        <dbReference type="EMBL" id="MDA3968322.1"/>
    </source>
</evidence>
<name>A0ABT4VCJ2_9HELI</name>
<evidence type="ECO:0000256" key="3">
    <source>
        <dbReference type="ARBA" id="ARBA00012737"/>
    </source>
</evidence>
<keyword evidence="6" id="KW-0315">Glutamine amidotransferase</keyword>
<evidence type="ECO:0000256" key="1">
    <source>
        <dbReference type="ARBA" id="ARBA00005187"/>
    </source>
</evidence>
<evidence type="ECO:0000256" key="7">
    <source>
        <dbReference type="ARBA" id="ARBA00048741"/>
    </source>
</evidence>